<dbReference type="EMBL" id="CAKAEH010000999">
    <property type="protein sequence ID" value="CAG9532488.1"/>
    <property type="molecule type" value="Genomic_DNA"/>
</dbReference>
<feature type="non-terminal residue" evidence="1">
    <location>
        <position position="1"/>
    </location>
</feature>
<protein>
    <submittedName>
        <fullName evidence="1">Uncharacterized protein</fullName>
    </submittedName>
</protein>
<evidence type="ECO:0000313" key="2">
    <source>
        <dbReference type="Proteomes" id="UP000746747"/>
    </source>
</evidence>
<name>A0A8J2LZ51_9BILA</name>
<sequence length="32" mass="3473">VKDGEDKFCHEVKSTASGIFEKAGELFEEGGK</sequence>
<accession>A0A8J2LZ51</accession>
<reference evidence="1" key="1">
    <citation type="submission" date="2021-09" db="EMBL/GenBank/DDBJ databases">
        <authorList>
            <consortium name="Pathogen Informatics"/>
        </authorList>
    </citation>
    <scope>NUCLEOTIDE SEQUENCE</scope>
</reference>
<keyword evidence="2" id="KW-1185">Reference proteome</keyword>
<evidence type="ECO:0000313" key="1">
    <source>
        <dbReference type="EMBL" id="CAG9532488.1"/>
    </source>
</evidence>
<gene>
    <name evidence="1" type="ORF">CJOHNSTONI_LOCUS2793</name>
</gene>
<dbReference type="Proteomes" id="UP000746747">
    <property type="component" value="Unassembled WGS sequence"/>
</dbReference>
<organism evidence="1 2">
    <name type="scientific">Cercopithifilaria johnstoni</name>
    <dbReference type="NCBI Taxonomy" id="2874296"/>
    <lineage>
        <taxon>Eukaryota</taxon>
        <taxon>Metazoa</taxon>
        <taxon>Ecdysozoa</taxon>
        <taxon>Nematoda</taxon>
        <taxon>Chromadorea</taxon>
        <taxon>Rhabditida</taxon>
        <taxon>Spirurina</taxon>
        <taxon>Spiruromorpha</taxon>
        <taxon>Filarioidea</taxon>
        <taxon>Onchocercidae</taxon>
        <taxon>Cercopithifilaria</taxon>
    </lineage>
</organism>
<comment type="caution">
    <text evidence="1">The sequence shown here is derived from an EMBL/GenBank/DDBJ whole genome shotgun (WGS) entry which is preliminary data.</text>
</comment>
<dbReference type="AlphaFoldDB" id="A0A8J2LZ51"/>
<proteinExistence type="predicted"/>